<feature type="compositionally biased region" description="Polar residues" evidence="3">
    <location>
        <begin position="721"/>
        <end position="733"/>
    </location>
</feature>
<gene>
    <name evidence="5" type="ORF">TCMB3V08_LOCUS2828</name>
</gene>
<dbReference type="EMBL" id="OE179917">
    <property type="protein sequence ID" value="CAD7570118.1"/>
    <property type="molecule type" value="Genomic_DNA"/>
</dbReference>
<dbReference type="InterPro" id="IPR016024">
    <property type="entry name" value="ARM-type_fold"/>
</dbReference>
<dbReference type="AlphaFoldDB" id="A0A7R9J0G2"/>
<evidence type="ECO:0000256" key="2">
    <source>
        <dbReference type="SAM" id="Coils"/>
    </source>
</evidence>
<dbReference type="PANTHER" id="PTHR14222:SF2">
    <property type="entry name" value="CONDENSIN COMPLEX SUBUNIT 1"/>
    <property type="match status" value="1"/>
</dbReference>
<dbReference type="SUPFAM" id="SSF48371">
    <property type="entry name" value="ARM repeat"/>
    <property type="match status" value="1"/>
</dbReference>
<dbReference type="InterPro" id="IPR024324">
    <property type="entry name" value="Condensin_cplx_su1_N"/>
</dbReference>
<dbReference type="GO" id="GO:0042393">
    <property type="term" value="F:histone binding"/>
    <property type="evidence" value="ECO:0007669"/>
    <property type="project" value="TreeGrafter"/>
</dbReference>
<sequence length="758" mass="86720">MDWEFVIPMVKDDLLSSGEGEYKVENVWGPLDVRDRFSSSKAAFNEDLNVVFILDHFDTFFSILLNIKKVDLSFLQSNLEFLLKVCKELKSHYLTNALSVNEILPEQRKVHLNTIKMLLYLITELSNGLEDRLSEKSADALLMEGGKGRKKGTKKFEEDEWDWQEKKTEVVEMLYSILLEDMDRFWDPPVVEQDFVNLFANTCYKFLEDSSISLAKSKNLRNSIMHVLGILLKRYQSCPQLHHQSYAETEQKTRLCQELKLTIIGHWYHLPFYHVWQLHGSIQFIRWVLLKLYEHLVTPLAQGVVVAVNEYSCNNIVKELVREFSILESADLAQDVVGTRSYSQFLVELAENLPALMLPITDLLTPYLDDELLKLYEHLVTPLAQGVVVAVNEYSCNNIVKELVREFSILESADLAQDVVGTRSYSQFLVELAENLPALMLPITDLLTPYLDDEPYIMRNCVLTVMSEIVLKVLTSENLDNASLKNRNFFLQKLQEHLLDVNAFVRSKALQLWLKLCREHAIPIAWHGPLLTCVVDRLHDKSSNVKKFAVQVLTAFLEGNPFAAKLGLKELEAQFELEQANLKKLREDHGVIEEEEEEAEVNIVATVFQKMESKFRTAVQELLQSEENIDSDSEDSESSDSSLADILEQVKSLLNNGKFIEAVKLLRKAEKQFPQDKELKLDTVQENRVDHYILLMKKVVTSPTEEEPLPPPGPSSDSGENSQDIVTEPSQETEAPAKLAIKKQKAVIQYLKASHPSF</sequence>
<dbReference type="GO" id="GO:0007076">
    <property type="term" value="P:mitotic chromosome condensation"/>
    <property type="evidence" value="ECO:0007669"/>
    <property type="project" value="InterPro"/>
</dbReference>
<evidence type="ECO:0000256" key="1">
    <source>
        <dbReference type="ARBA" id="ARBA00023067"/>
    </source>
</evidence>
<feature type="coiled-coil region" evidence="2">
    <location>
        <begin position="568"/>
        <end position="602"/>
    </location>
</feature>
<dbReference type="GO" id="GO:0000796">
    <property type="term" value="C:condensin complex"/>
    <property type="evidence" value="ECO:0007669"/>
    <property type="project" value="TreeGrafter"/>
</dbReference>
<dbReference type="PANTHER" id="PTHR14222">
    <property type="entry name" value="CONDENSIN"/>
    <property type="match status" value="1"/>
</dbReference>
<keyword evidence="2" id="KW-0175">Coiled coil</keyword>
<dbReference type="InterPro" id="IPR011989">
    <property type="entry name" value="ARM-like"/>
</dbReference>
<keyword evidence="1" id="KW-0226">DNA condensation</keyword>
<dbReference type="Gene3D" id="1.25.10.10">
    <property type="entry name" value="Leucine-rich Repeat Variant"/>
    <property type="match status" value="1"/>
</dbReference>
<accession>A0A7R9J0G2</accession>
<name>A0A7R9J0G2_TIMCA</name>
<evidence type="ECO:0000256" key="3">
    <source>
        <dbReference type="SAM" id="MobiDB-lite"/>
    </source>
</evidence>
<dbReference type="InterPro" id="IPR026971">
    <property type="entry name" value="CND1/NCAPD3"/>
</dbReference>
<evidence type="ECO:0000259" key="4">
    <source>
        <dbReference type="Pfam" id="PF12922"/>
    </source>
</evidence>
<organism evidence="5">
    <name type="scientific">Timema californicum</name>
    <name type="common">California timema</name>
    <name type="synonym">Walking stick</name>
    <dbReference type="NCBI Taxonomy" id="61474"/>
    <lineage>
        <taxon>Eukaryota</taxon>
        <taxon>Metazoa</taxon>
        <taxon>Ecdysozoa</taxon>
        <taxon>Arthropoda</taxon>
        <taxon>Hexapoda</taxon>
        <taxon>Insecta</taxon>
        <taxon>Pterygota</taxon>
        <taxon>Neoptera</taxon>
        <taxon>Polyneoptera</taxon>
        <taxon>Phasmatodea</taxon>
        <taxon>Timematodea</taxon>
        <taxon>Timematoidea</taxon>
        <taxon>Timematidae</taxon>
        <taxon>Timema</taxon>
    </lineage>
</organism>
<reference evidence="5" key="1">
    <citation type="submission" date="2020-11" db="EMBL/GenBank/DDBJ databases">
        <authorList>
            <person name="Tran Van P."/>
        </authorList>
    </citation>
    <scope>NUCLEOTIDE SEQUENCE</scope>
</reference>
<protein>
    <submittedName>
        <fullName evidence="5">(California timema) hypothetical protein</fullName>
    </submittedName>
</protein>
<dbReference type="GO" id="GO:0000779">
    <property type="term" value="C:condensed chromosome, centromeric region"/>
    <property type="evidence" value="ECO:0007669"/>
    <property type="project" value="TreeGrafter"/>
</dbReference>
<dbReference type="Pfam" id="PF12922">
    <property type="entry name" value="Cnd1_N"/>
    <property type="match status" value="1"/>
</dbReference>
<feature type="region of interest" description="Disordered" evidence="3">
    <location>
        <begin position="700"/>
        <end position="736"/>
    </location>
</feature>
<dbReference type="GO" id="GO:0010032">
    <property type="term" value="P:meiotic chromosome condensation"/>
    <property type="evidence" value="ECO:0007669"/>
    <property type="project" value="TreeGrafter"/>
</dbReference>
<proteinExistence type="predicted"/>
<feature type="domain" description="Condensin complex subunit 1 N-terminal" evidence="4">
    <location>
        <begin position="93"/>
        <end position="237"/>
    </location>
</feature>
<evidence type="ECO:0000313" key="5">
    <source>
        <dbReference type="EMBL" id="CAD7570118.1"/>
    </source>
</evidence>